<accession>A0ABX0MCD5</accession>
<sequence length="143" mass="15758">MASVLFDTNIVIDALNGIAQASQELEYYTNPAISTVTWMELIAGASLSEQPRARAFLIKLGFEVIQTNHAIMHEAAALRSASMRRPPKIPLLDAIIKATATVTGRLIITRNKKDFVGQNIRIPYELETHTIVQVINVMPPPPP</sequence>
<evidence type="ECO:0000256" key="5">
    <source>
        <dbReference type="ARBA" id="ARBA00022801"/>
    </source>
</evidence>
<keyword evidence="3" id="KW-0540">Nuclease</keyword>
<evidence type="ECO:0000313" key="10">
    <source>
        <dbReference type="Proteomes" id="UP000819052"/>
    </source>
</evidence>
<comment type="caution">
    <text evidence="9">The sequence shown here is derived from an EMBL/GenBank/DDBJ whole genome shotgun (WGS) entry which is preliminary data.</text>
</comment>
<comment type="similarity">
    <text evidence="7">Belongs to the PINc/VapC protein family.</text>
</comment>
<dbReference type="InterPro" id="IPR002716">
    <property type="entry name" value="PIN_dom"/>
</dbReference>
<dbReference type="RefSeq" id="WP_167080894.1">
    <property type="nucleotide sequence ID" value="NZ_VVIW01000030.1"/>
</dbReference>
<proteinExistence type="inferred from homology"/>
<reference evidence="9 10" key="1">
    <citation type="submission" date="2019-09" db="EMBL/GenBank/DDBJ databases">
        <title>Taxonomy of Antarctic Massilia spp.: description of Massilia rubra sp. nov., Massilia aquatica sp. nov., Massilia mucilaginosa sp. nov., Massilia frigida sp. nov. isolated from streams, lakes and regoliths.</title>
        <authorList>
            <person name="Holochova P."/>
            <person name="Sedlacek I."/>
            <person name="Kralova S."/>
            <person name="Maslanova I."/>
            <person name="Busse H.-J."/>
            <person name="Stankova E."/>
            <person name="Vrbovska V."/>
            <person name="Kovarovic V."/>
            <person name="Bartak M."/>
            <person name="Svec P."/>
            <person name="Pantucek R."/>
        </authorList>
    </citation>
    <scope>NUCLEOTIDE SEQUENCE [LARGE SCALE GENOMIC DNA]</scope>
    <source>
        <strain evidence="9 10">CCM 8693</strain>
    </source>
</reference>
<evidence type="ECO:0000256" key="6">
    <source>
        <dbReference type="ARBA" id="ARBA00022842"/>
    </source>
</evidence>
<evidence type="ECO:0000256" key="4">
    <source>
        <dbReference type="ARBA" id="ARBA00022723"/>
    </source>
</evidence>
<keyword evidence="2" id="KW-1277">Toxin-antitoxin system</keyword>
<name>A0ABX0MCD5_9BURK</name>
<gene>
    <name evidence="9" type="ORF">F1609_29860</name>
</gene>
<evidence type="ECO:0000256" key="1">
    <source>
        <dbReference type="ARBA" id="ARBA00001946"/>
    </source>
</evidence>
<dbReference type="InterPro" id="IPR029060">
    <property type="entry name" value="PIN-like_dom_sf"/>
</dbReference>
<comment type="cofactor">
    <cofactor evidence="1">
        <name>Mg(2+)</name>
        <dbReference type="ChEBI" id="CHEBI:18420"/>
    </cofactor>
</comment>
<evidence type="ECO:0000256" key="3">
    <source>
        <dbReference type="ARBA" id="ARBA00022722"/>
    </source>
</evidence>
<dbReference type="Gene3D" id="3.40.50.1010">
    <property type="entry name" value="5'-nuclease"/>
    <property type="match status" value="1"/>
</dbReference>
<evidence type="ECO:0000313" key="9">
    <source>
        <dbReference type="EMBL" id="NHZ44333.1"/>
    </source>
</evidence>
<keyword evidence="5" id="KW-0378">Hydrolase</keyword>
<protein>
    <submittedName>
        <fullName evidence="9">Type II toxin-antitoxin system VapC family toxin</fullName>
    </submittedName>
</protein>
<evidence type="ECO:0000256" key="2">
    <source>
        <dbReference type="ARBA" id="ARBA00022649"/>
    </source>
</evidence>
<dbReference type="EMBL" id="VVIW01000030">
    <property type="protein sequence ID" value="NHZ44333.1"/>
    <property type="molecule type" value="Genomic_DNA"/>
</dbReference>
<keyword evidence="10" id="KW-1185">Reference proteome</keyword>
<keyword evidence="6" id="KW-0460">Magnesium</keyword>
<dbReference type="SUPFAM" id="SSF88723">
    <property type="entry name" value="PIN domain-like"/>
    <property type="match status" value="1"/>
</dbReference>
<organism evidence="9 10">
    <name type="scientific">Massilia aquatica</name>
    <dbReference type="NCBI Taxonomy" id="2609000"/>
    <lineage>
        <taxon>Bacteria</taxon>
        <taxon>Pseudomonadati</taxon>
        <taxon>Pseudomonadota</taxon>
        <taxon>Betaproteobacteria</taxon>
        <taxon>Burkholderiales</taxon>
        <taxon>Oxalobacteraceae</taxon>
        <taxon>Telluria group</taxon>
        <taxon>Massilia</taxon>
    </lineage>
</organism>
<dbReference type="Pfam" id="PF01850">
    <property type="entry name" value="PIN"/>
    <property type="match status" value="1"/>
</dbReference>
<keyword evidence="4" id="KW-0479">Metal-binding</keyword>
<dbReference type="InterPro" id="IPR050556">
    <property type="entry name" value="Type_II_TA_system_RNase"/>
</dbReference>
<evidence type="ECO:0000256" key="7">
    <source>
        <dbReference type="ARBA" id="ARBA00038093"/>
    </source>
</evidence>
<dbReference type="Proteomes" id="UP000819052">
    <property type="component" value="Unassembled WGS sequence"/>
</dbReference>
<dbReference type="PANTHER" id="PTHR33653:SF1">
    <property type="entry name" value="RIBONUCLEASE VAPC2"/>
    <property type="match status" value="1"/>
</dbReference>
<evidence type="ECO:0000259" key="8">
    <source>
        <dbReference type="Pfam" id="PF01850"/>
    </source>
</evidence>
<dbReference type="PANTHER" id="PTHR33653">
    <property type="entry name" value="RIBONUCLEASE VAPC2"/>
    <property type="match status" value="1"/>
</dbReference>
<feature type="domain" description="PIN" evidence="8">
    <location>
        <begin position="4"/>
        <end position="113"/>
    </location>
</feature>